<evidence type="ECO:0000313" key="2">
    <source>
        <dbReference type="Proteomes" id="UP001158500"/>
    </source>
</evidence>
<gene>
    <name evidence="1" type="ORF">N5C32_10625</name>
</gene>
<dbReference type="InterPro" id="IPR036890">
    <property type="entry name" value="HATPase_C_sf"/>
</dbReference>
<organism evidence="1 2">
    <name type="scientific">Stutzerimonas stutzeri</name>
    <name type="common">Pseudomonas stutzeri</name>
    <dbReference type="NCBI Taxonomy" id="316"/>
    <lineage>
        <taxon>Bacteria</taxon>
        <taxon>Pseudomonadati</taxon>
        <taxon>Pseudomonadota</taxon>
        <taxon>Gammaproteobacteria</taxon>
        <taxon>Pseudomonadales</taxon>
        <taxon>Pseudomonadaceae</taxon>
        <taxon>Stutzerimonas</taxon>
    </lineage>
</organism>
<proteinExistence type="predicted"/>
<dbReference type="Proteomes" id="UP001158500">
    <property type="component" value="Unassembled WGS sequence"/>
</dbReference>
<accession>A0AA42PAX9</accession>
<comment type="caution">
    <text evidence="1">The sequence shown here is derived from an EMBL/GenBank/DDBJ whole genome shotgun (WGS) entry which is preliminary data.</text>
</comment>
<dbReference type="Gene3D" id="3.30.565.10">
    <property type="entry name" value="Histidine kinase-like ATPase, C-terminal domain"/>
    <property type="match status" value="1"/>
</dbReference>
<sequence>MQVSQQDDFITHAVIGNQETVEMGVSDDAALMHILSSTLYTHPKLAVVREIICNGWDAHIAAGKTDTPLQITLTSTQLTVRDFGFGIAHAEIGPIYGVYGNSTKRGDSKSTGGFGLGSKAPFAYTDNFEVASHHLGVKTIYRVSKSSMEKGGKPSINKIVSLPTDETGIAVSFGIQAQDQQEFLKLIREVLILGEIQASINGADPLVTLPLSTSPTGYAITDFRGTVGQEINLRYGNVVYPVPYRDEYGTQYHHIVNDLRRLWSDATITFMAPPDSISIAPNREAIILTDATVNTVKSLLDTYDFKGRESSEVAVRQLCNAVLNTQVREAETSTLRTWYTSEERLDCTPVIAKETVVGRFSTTIKQAAMQVAAHYLGPRIPSDLMQRRMLQELVRRGEVFKPLAKALLRKKDPSLSGWNGRRTALSLVTRHLDFPLQEALKTVPALQEVAYQTYLNTGSYHYGFFCKSYEAAYESRRDITVMLYKHALITRNQKQAQEYFRNNASTRLRTYLVMYVGYNKKSEQTKEQLNQFLEQQGYAVEVHLPERARVVRDPTLPKKEPMRRKKKDGYLSLTHSYNKDTGSFLLSHAREHFTDDTLIEKPIAWVTLRPSSERDHCIDNFNSSTSKLIQKHWGDQIAVVTHAQAKKLTEQGIEQVTQFLNKYADEKLATSPDIKRFAAFAGRLQPRYCDNHKILFNACFHEELMKSMGLRFHISPENAVLMKICRNMEHVLSSFEKCKEATQHVKEHPLLKTCKEKMENSPWADFIDLNHLANAMEEVTPGSAECEIPYTLVRNLLK</sequence>
<dbReference type="EMBL" id="JAOCAE010000006">
    <property type="protein sequence ID" value="MDH1236492.1"/>
    <property type="molecule type" value="Genomic_DNA"/>
</dbReference>
<dbReference type="RefSeq" id="WP_279641404.1">
    <property type="nucleotide sequence ID" value="NZ_JAOCAE010000006.1"/>
</dbReference>
<dbReference type="AlphaFoldDB" id="A0AA42PAX9"/>
<dbReference type="SUPFAM" id="SSF55874">
    <property type="entry name" value="ATPase domain of HSP90 chaperone/DNA topoisomerase II/histidine kinase"/>
    <property type="match status" value="1"/>
</dbReference>
<dbReference type="Pfam" id="PF13589">
    <property type="entry name" value="HATPase_c_3"/>
    <property type="match status" value="1"/>
</dbReference>
<name>A0AA42PAX9_STUST</name>
<protein>
    <recommendedName>
        <fullName evidence="3">RIIA-like protein</fullName>
    </recommendedName>
</protein>
<evidence type="ECO:0008006" key="3">
    <source>
        <dbReference type="Google" id="ProtNLM"/>
    </source>
</evidence>
<reference evidence="1" key="1">
    <citation type="submission" date="2022-09" db="EMBL/GenBank/DDBJ databases">
        <title>Intensive care unit water sources are persistently colonized with multi-drug resistant bacteria and are the site of extensive horizontal gene transfer of antibiotic resistance genes.</title>
        <authorList>
            <person name="Diorio-Toth L."/>
        </authorList>
    </citation>
    <scope>NUCLEOTIDE SEQUENCE</scope>
    <source>
        <strain evidence="1">GD03947</strain>
    </source>
</reference>
<evidence type="ECO:0000313" key="1">
    <source>
        <dbReference type="EMBL" id="MDH1236492.1"/>
    </source>
</evidence>